<name>A0ACB8XHQ4_ARCLA</name>
<dbReference type="EMBL" id="CM042063">
    <property type="protein sequence ID" value="KAI3667408.1"/>
    <property type="molecule type" value="Genomic_DNA"/>
</dbReference>
<accession>A0ACB8XHQ4</accession>
<reference evidence="2" key="1">
    <citation type="journal article" date="2022" name="Mol. Ecol. Resour.">
        <title>The genomes of chicory, endive, great burdock and yacon provide insights into Asteraceae palaeo-polyploidization history and plant inulin production.</title>
        <authorList>
            <person name="Fan W."/>
            <person name="Wang S."/>
            <person name="Wang H."/>
            <person name="Wang A."/>
            <person name="Jiang F."/>
            <person name="Liu H."/>
            <person name="Zhao H."/>
            <person name="Xu D."/>
            <person name="Zhang Y."/>
        </authorList>
    </citation>
    <scope>NUCLEOTIDE SEQUENCE [LARGE SCALE GENOMIC DNA]</scope>
    <source>
        <strain evidence="2">cv. Niubang</strain>
    </source>
</reference>
<evidence type="ECO:0000313" key="1">
    <source>
        <dbReference type="EMBL" id="KAI3667408.1"/>
    </source>
</evidence>
<protein>
    <submittedName>
        <fullName evidence="1">Uncharacterized protein</fullName>
    </submittedName>
</protein>
<dbReference type="Proteomes" id="UP001055879">
    <property type="component" value="Linkage Group LG17"/>
</dbReference>
<reference evidence="1 2" key="2">
    <citation type="journal article" date="2022" name="Mol. Ecol. Resour.">
        <title>The genomes of chicory, endive, great burdock and yacon provide insights into Asteraceae paleo-polyploidization history and plant inulin production.</title>
        <authorList>
            <person name="Fan W."/>
            <person name="Wang S."/>
            <person name="Wang H."/>
            <person name="Wang A."/>
            <person name="Jiang F."/>
            <person name="Liu H."/>
            <person name="Zhao H."/>
            <person name="Xu D."/>
            <person name="Zhang Y."/>
        </authorList>
    </citation>
    <scope>NUCLEOTIDE SEQUENCE [LARGE SCALE GENOMIC DNA]</scope>
    <source>
        <strain evidence="2">cv. Niubang</strain>
    </source>
</reference>
<sequence length="72" mass="7978">MTEDEGNRRTTDVHISHLTRSMKWMAFPKTRYGRPPLEPPNQRRSPTVAATTAGGGGGGVEHPTLSFFMHDV</sequence>
<proteinExistence type="predicted"/>
<keyword evidence="2" id="KW-1185">Reference proteome</keyword>
<organism evidence="1 2">
    <name type="scientific">Arctium lappa</name>
    <name type="common">Greater burdock</name>
    <name type="synonym">Lappa major</name>
    <dbReference type="NCBI Taxonomy" id="4217"/>
    <lineage>
        <taxon>Eukaryota</taxon>
        <taxon>Viridiplantae</taxon>
        <taxon>Streptophyta</taxon>
        <taxon>Embryophyta</taxon>
        <taxon>Tracheophyta</taxon>
        <taxon>Spermatophyta</taxon>
        <taxon>Magnoliopsida</taxon>
        <taxon>eudicotyledons</taxon>
        <taxon>Gunneridae</taxon>
        <taxon>Pentapetalae</taxon>
        <taxon>asterids</taxon>
        <taxon>campanulids</taxon>
        <taxon>Asterales</taxon>
        <taxon>Asteraceae</taxon>
        <taxon>Carduoideae</taxon>
        <taxon>Cardueae</taxon>
        <taxon>Arctiinae</taxon>
        <taxon>Arctium</taxon>
    </lineage>
</organism>
<comment type="caution">
    <text evidence="1">The sequence shown here is derived from an EMBL/GenBank/DDBJ whole genome shotgun (WGS) entry which is preliminary data.</text>
</comment>
<evidence type="ECO:0000313" key="2">
    <source>
        <dbReference type="Proteomes" id="UP001055879"/>
    </source>
</evidence>
<gene>
    <name evidence="1" type="ORF">L6452_42465</name>
</gene>